<dbReference type="AlphaFoldDB" id="A0A381SUS6"/>
<dbReference type="GO" id="GO:0016853">
    <property type="term" value="F:isomerase activity"/>
    <property type="evidence" value="ECO:0007669"/>
    <property type="project" value="UniProtKB-KW"/>
</dbReference>
<sequence>MYRIAVGCDHAGFALKQRLADMLRDLGHEVSDLGAHSADRVDYPDFGEAVGRAVAGGDADYGVCVCGSGLGIAMAANKVPGVRAAPVPDVLSAQLARQHNDANVLCLGERQIDPEVAVQAVMAWLDADFEGGRHEGRIAKLAALDG</sequence>
<dbReference type="InterPro" id="IPR036569">
    <property type="entry name" value="RpiB_LacA_LacB_sf"/>
</dbReference>
<dbReference type="SUPFAM" id="SSF89623">
    <property type="entry name" value="Ribose/Galactose isomerase RpiB/AlsB"/>
    <property type="match status" value="1"/>
</dbReference>
<dbReference type="GO" id="GO:0005975">
    <property type="term" value="P:carbohydrate metabolic process"/>
    <property type="evidence" value="ECO:0007669"/>
    <property type="project" value="InterPro"/>
</dbReference>
<name>A0A381SUS6_9ZZZZ</name>
<dbReference type="NCBIfam" id="NF004051">
    <property type="entry name" value="PRK05571.1"/>
    <property type="match status" value="1"/>
</dbReference>
<dbReference type="InterPro" id="IPR003500">
    <property type="entry name" value="RpiB_LacA_LacB"/>
</dbReference>
<dbReference type="NCBIfam" id="TIGR01120">
    <property type="entry name" value="rpiB"/>
    <property type="match status" value="1"/>
</dbReference>
<protein>
    <recommendedName>
        <fullName evidence="3">Ribose 5-phosphate isomerase B</fullName>
    </recommendedName>
</protein>
<dbReference type="InterPro" id="IPR004785">
    <property type="entry name" value="RpiB"/>
</dbReference>
<dbReference type="EMBL" id="UINC01003607">
    <property type="protein sequence ID" value="SVA07772.1"/>
    <property type="molecule type" value="Genomic_DNA"/>
</dbReference>
<keyword evidence="1" id="KW-0413">Isomerase</keyword>
<gene>
    <name evidence="2" type="ORF">METZ01_LOCUS60626</name>
</gene>
<dbReference type="PANTHER" id="PTHR30345:SF0">
    <property type="entry name" value="DNA DAMAGE-REPAIR_TOLERATION PROTEIN DRT102"/>
    <property type="match status" value="1"/>
</dbReference>
<dbReference type="PIRSF" id="PIRSF005384">
    <property type="entry name" value="RpiB_LacA_B"/>
    <property type="match status" value="1"/>
</dbReference>
<proteinExistence type="predicted"/>
<evidence type="ECO:0000313" key="2">
    <source>
        <dbReference type="EMBL" id="SVA07772.1"/>
    </source>
</evidence>
<evidence type="ECO:0000256" key="1">
    <source>
        <dbReference type="ARBA" id="ARBA00023235"/>
    </source>
</evidence>
<dbReference type="Pfam" id="PF02502">
    <property type="entry name" value="LacAB_rpiB"/>
    <property type="match status" value="1"/>
</dbReference>
<dbReference type="NCBIfam" id="TIGR00689">
    <property type="entry name" value="rpiB_lacA_lacB"/>
    <property type="match status" value="1"/>
</dbReference>
<organism evidence="2">
    <name type="scientific">marine metagenome</name>
    <dbReference type="NCBI Taxonomy" id="408172"/>
    <lineage>
        <taxon>unclassified sequences</taxon>
        <taxon>metagenomes</taxon>
        <taxon>ecological metagenomes</taxon>
    </lineage>
</organism>
<reference evidence="2" key="1">
    <citation type="submission" date="2018-05" db="EMBL/GenBank/DDBJ databases">
        <authorList>
            <person name="Lanie J.A."/>
            <person name="Ng W.-L."/>
            <person name="Kazmierczak K.M."/>
            <person name="Andrzejewski T.M."/>
            <person name="Davidsen T.M."/>
            <person name="Wayne K.J."/>
            <person name="Tettelin H."/>
            <person name="Glass J.I."/>
            <person name="Rusch D."/>
            <person name="Podicherti R."/>
            <person name="Tsui H.-C.T."/>
            <person name="Winkler M.E."/>
        </authorList>
    </citation>
    <scope>NUCLEOTIDE SEQUENCE</scope>
</reference>
<accession>A0A381SUS6</accession>
<dbReference type="Gene3D" id="3.40.1400.10">
    <property type="entry name" value="Sugar-phosphate isomerase, RpiB/LacA/LacB"/>
    <property type="match status" value="1"/>
</dbReference>
<dbReference type="PANTHER" id="PTHR30345">
    <property type="entry name" value="RIBOSE-5-PHOSPHATE ISOMERASE B"/>
    <property type="match status" value="1"/>
</dbReference>
<evidence type="ECO:0008006" key="3">
    <source>
        <dbReference type="Google" id="ProtNLM"/>
    </source>
</evidence>